<dbReference type="AlphaFoldDB" id="A0A8J5WPC3"/>
<protein>
    <submittedName>
        <fullName evidence="1">Uncharacterized protein</fullName>
    </submittedName>
</protein>
<comment type="caution">
    <text evidence="1">The sequence shown here is derived from an EMBL/GenBank/DDBJ whole genome shotgun (WGS) entry which is preliminary data.</text>
</comment>
<organism evidence="1 2">
    <name type="scientific">Zizania palustris</name>
    <name type="common">Northern wild rice</name>
    <dbReference type="NCBI Taxonomy" id="103762"/>
    <lineage>
        <taxon>Eukaryota</taxon>
        <taxon>Viridiplantae</taxon>
        <taxon>Streptophyta</taxon>
        <taxon>Embryophyta</taxon>
        <taxon>Tracheophyta</taxon>
        <taxon>Spermatophyta</taxon>
        <taxon>Magnoliopsida</taxon>
        <taxon>Liliopsida</taxon>
        <taxon>Poales</taxon>
        <taxon>Poaceae</taxon>
        <taxon>BOP clade</taxon>
        <taxon>Oryzoideae</taxon>
        <taxon>Oryzeae</taxon>
        <taxon>Zizaniinae</taxon>
        <taxon>Zizania</taxon>
    </lineage>
</organism>
<dbReference type="Proteomes" id="UP000729402">
    <property type="component" value="Unassembled WGS sequence"/>
</dbReference>
<keyword evidence="2" id="KW-1185">Reference proteome</keyword>
<gene>
    <name evidence="1" type="ORF">GUJ93_ZPchr0012g22065</name>
</gene>
<reference evidence="1" key="2">
    <citation type="submission" date="2021-02" db="EMBL/GenBank/DDBJ databases">
        <authorList>
            <person name="Kimball J.A."/>
            <person name="Haas M.W."/>
            <person name="Macchietto M."/>
            <person name="Kono T."/>
            <person name="Duquette J."/>
            <person name="Shao M."/>
        </authorList>
    </citation>
    <scope>NUCLEOTIDE SEQUENCE</scope>
    <source>
        <tissue evidence="1">Fresh leaf tissue</tissue>
    </source>
</reference>
<name>A0A8J5WPC3_ZIZPA</name>
<accession>A0A8J5WPC3</accession>
<evidence type="ECO:0000313" key="1">
    <source>
        <dbReference type="EMBL" id="KAG8094835.1"/>
    </source>
</evidence>
<evidence type="ECO:0000313" key="2">
    <source>
        <dbReference type="Proteomes" id="UP000729402"/>
    </source>
</evidence>
<dbReference type="EMBL" id="JAAALK010000080">
    <property type="protein sequence ID" value="KAG8094835.1"/>
    <property type="molecule type" value="Genomic_DNA"/>
</dbReference>
<reference evidence="1" key="1">
    <citation type="journal article" date="2021" name="bioRxiv">
        <title>Whole Genome Assembly and Annotation of Northern Wild Rice, Zizania palustris L., Supports a Whole Genome Duplication in the Zizania Genus.</title>
        <authorList>
            <person name="Haas M."/>
            <person name="Kono T."/>
            <person name="Macchietto M."/>
            <person name="Millas R."/>
            <person name="McGilp L."/>
            <person name="Shao M."/>
            <person name="Duquette J."/>
            <person name="Hirsch C.N."/>
            <person name="Kimball J."/>
        </authorList>
    </citation>
    <scope>NUCLEOTIDE SEQUENCE</scope>
    <source>
        <tissue evidence="1">Fresh leaf tissue</tissue>
    </source>
</reference>
<sequence>MNLEMATIAIDEAWYRETIPRVMGLVSPCLPHCDDCALLIISTWCHRALIANPMLWERFSGIRPI</sequence>
<proteinExistence type="predicted"/>